<evidence type="ECO:0000313" key="6">
    <source>
        <dbReference type="EMBL" id="KAF5351590.1"/>
    </source>
</evidence>
<evidence type="ECO:0000313" key="7">
    <source>
        <dbReference type="Proteomes" id="UP000559256"/>
    </source>
</evidence>
<evidence type="ECO:0000256" key="2">
    <source>
        <dbReference type="ARBA" id="ARBA00022723"/>
    </source>
</evidence>
<reference evidence="6 7" key="1">
    <citation type="journal article" date="2020" name="ISME J.">
        <title>Uncovering the hidden diversity of litter-decomposition mechanisms in mushroom-forming fungi.</title>
        <authorList>
            <person name="Floudas D."/>
            <person name="Bentzer J."/>
            <person name="Ahren D."/>
            <person name="Johansson T."/>
            <person name="Persson P."/>
            <person name="Tunlid A."/>
        </authorList>
    </citation>
    <scope>NUCLEOTIDE SEQUENCE [LARGE SCALE GENOMIC DNA]</scope>
    <source>
        <strain evidence="6 7">CBS 291.85</strain>
    </source>
</reference>
<comment type="caution">
    <text evidence="6">The sequence shown here is derived from an EMBL/GenBank/DDBJ whole genome shotgun (WGS) entry which is preliminary data.</text>
</comment>
<keyword evidence="4" id="KW-0862">Zinc</keyword>
<evidence type="ECO:0000256" key="5">
    <source>
        <dbReference type="ARBA" id="ARBA00023242"/>
    </source>
</evidence>
<proteinExistence type="predicted"/>
<dbReference type="GO" id="GO:0005634">
    <property type="term" value="C:nucleus"/>
    <property type="evidence" value="ECO:0007669"/>
    <property type="project" value="UniProtKB-SubCell"/>
</dbReference>
<accession>A0A8H5D0V6</accession>
<evidence type="ECO:0000256" key="1">
    <source>
        <dbReference type="ARBA" id="ARBA00004123"/>
    </source>
</evidence>
<dbReference type="Proteomes" id="UP000559256">
    <property type="component" value="Unassembled WGS sequence"/>
</dbReference>
<dbReference type="InterPro" id="IPR012337">
    <property type="entry name" value="RNaseH-like_sf"/>
</dbReference>
<keyword evidence="2" id="KW-0479">Metal-binding</keyword>
<gene>
    <name evidence="6" type="ORF">D9758_007266</name>
</gene>
<keyword evidence="7" id="KW-1185">Reference proteome</keyword>
<dbReference type="EMBL" id="JAACJM010000069">
    <property type="protein sequence ID" value="KAF5351590.1"/>
    <property type="molecule type" value="Genomic_DNA"/>
</dbReference>
<comment type="subcellular location">
    <subcellularLocation>
        <location evidence="1">Nucleus</location>
    </subcellularLocation>
</comment>
<sequence length="694" mass="78899">MNGSYHHAYGHIPYPYYPPSTPASTLNLDPRAQNEPTAFHAAVPSTPQHSNQPVQYGYYIAHSHVPAWVQAPQTPYTPTTTLHPSGFPHLQTPTPLIQSTAQNKRQTRKCNADSNTDQPTHNVCPCTTQKENDSRGVTSITASVTGAEPISGSAALDSNIFSIELNHPALDSNIFKSVKAKHKNPKATATDVWWFITPTDNDTVPVIDKTTLHQIHKVRPRLKEGKDIACRFCQVGSKHGIWKNLENSSLTKNIRNHLLQNHHQEYHEFILKFQLKGWETLRPSADSHPLPSYACKPSEPLNREQFWHLLVRWIVADDQSMNVVECQEFRDLLEYIGLDLKSQDIPHHKKLTELIFEQFENCFKNTQDKMKCSLGCISYTSDMWSNGVLQGFMAITAHYMIYEHRHLVMRSQLIAFRYVDGSHDGPNMAKAFFQILKEYSIEHRIGMITLDNASNNDTMMCTFKGLFKEIGVEFSCSGNRVHCFPHVVNIAVKTGLSKLNTVVEFDDADGVDKSEIWDSQIVTASRASHKRQEGLWQTIISARSKARDMLQAKGVPEKDLPSLESIQRVVVLLRDVDTCWSSIYFMIDRLLELYIIDLELQLLSDIRMVLQAFHVSQQLVSMQKTPTLSAALPAYEGMLSNLKTLNTMFPYLSHMISASILKIQEYVDKARSTHMYAFAMFINPISKTTWIERQ</sequence>
<dbReference type="GO" id="GO:0008270">
    <property type="term" value="F:zinc ion binding"/>
    <property type="evidence" value="ECO:0007669"/>
    <property type="project" value="UniProtKB-KW"/>
</dbReference>
<keyword evidence="3" id="KW-0863">Zinc-finger</keyword>
<protein>
    <submittedName>
        <fullName evidence="6">Uncharacterized protein</fullName>
    </submittedName>
</protein>
<dbReference type="PANTHER" id="PTHR46481:SF10">
    <property type="entry name" value="ZINC FINGER BED DOMAIN-CONTAINING PROTEIN 39"/>
    <property type="match status" value="1"/>
</dbReference>
<keyword evidence="5" id="KW-0539">Nucleus</keyword>
<dbReference type="OrthoDB" id="2790258at2759"/>
<name>A0A8H5D0V6_9AGAR</name>
<evidence type="ECO:0000256" key="3">
    <source>
        <dbReference type="ARBA" id="ARBA00022771"/>
    </source>
</evidence>
<dbReference type="PANTHER" id="PTHR46481">
    <property type="entry name" value="ZINC FINGER BED DOMAIN-CONTAINING PROTEIN 4"/>
    <property type="match status" value="1"/>
</dbReference>
<dbReference type="SUPFAM" id="SSF53098">
    <property type="entry name" value="Ribonuclease H-like"/>
    <property type="match status" value="1"/>
</dbReference>
<dbReference type="AlphaFoldDB" id="A0A8H5D0V6"/>
<dbReference type="InterPro" id="IPR052035">
    <property type="entry name" value="ZnF_BED_domain_contain"/>
</dbReference>
<evidence type="ECO:0000256" key="4">
    <source>
        <dbReference type="ARBA" id="ARBA00022833"/>
    </source>
</evidence>
<organism evidence="6 7">
    <name type="scientific">Tetrapyrgos nigripes</name>
    <dbReference type="NCBI Taxonomy" id="182062"/>
    <lineage>
        <taxon>Eukaryota</taxon>
        <taxon>Fungi</taxon>
        <taxon>Dikarya</taxon>
        <taxon>Basidiomycota</taxon>
        <taxon>Agaricomycotina</taxon>
        <taxon>Agaricomycetes</taxon>
        <taxon>Agaricomycetidae</taxon>
        <taxon>Agaricales</taxon>
        <taxon>Marasmiineae</taxon>
        <taxon>Marasmiaceae</taxon>
        <taxon>Tetrapyrgos</taxon>
    </lineage>
</organism>